<organism evidence="1 2">
    <name type="scientific">Propionigenium maris DSM 9537</name>
    <dbReference type="NCBI Taxonomy" id="1123000"/>
    <lineage>
        <taxon>Bacteria</taxon>
        <taxon>Fusobacteriati</taxon>
        <taxon>Fusobacteriota</taxon>
        <taxon>Fusobacteriia</taxon>
        <taxon>Fusobacteriales</taxon>
        <taxon>Fusobacteriaceae</taxon>
        <taxon>Propionigenium</taxon>
    </lineage>
</organism>
<evidence type="ECO:0000313" key="1">
    <source>
        <dbReference type="EMBL" id="GLI57320.1"/>
    </source>
</evidence>
<dbReference type="AlphaFoldDB" id="A0A9W6LPT4"/>
<proteinExistence type="predicted"/>
<accession>A0A9W6LPT4</accession>
<name>A0A9W6LPT4_9FUSO</name>
<gene>
    <name evidence="1" type="ORF">PM10SUCC1_28340</name>
</gene>
<keyword evidence="2" id="KW-1185">Reference proteome</keyword>
<sequence length="88" mass="10540">MKETLKLDFKEMKSLVINKVDEEIVVIYIRREDNKHAMQVLVNGVVSKTPIKTILIEYVEYNKLDVNIEKGRTTYQIFDDIYKIRYKK</sequence>
<comment type="caution">
    <text evidence="1">The sequence shown here is derived from an EMBL/GenBank/DDBJ whole genome shotgun (WGS) entry which is preliminary data.</text>
</comment>
<dbReference type="Proteomes" id="UP001144471">
    <property type="component" value="Unassembled WGS sequence"/>
</dbReference>
<evidence type="ECO:0000313" key="2">
    <source>
        <dbReference type="Proteomes" id="UP001144471"/>
    </source>
</evidence>
<dbReference type="RefSeq" id="WP_281836875.1">
    <property type="nucleotide sequence ID" value="NZ_BSDY01000016.1"/>
</dbReference>
<protein>
    <submittedName>
        <fullName evidence="1">Uncharacterized protein</fullName>
    </submittedName>
</protein>
<dbReference type="EMBL" id="BSDY01000016">
    <property type="protein sequence ID" value="GLI57320.1"/>
    <property type="molecule type" value="Genomic_DNA"/>
</dbReference>
<reference evidence="1" key="1">
    <citation type="submission" date="2022-12" db="EMBL/GenBank/DDBJ databases">
        <title>Reference genome sequencing for broad-spectrum identification of bacterial and archaeal isolates by mass spectrometry.</title>
        <authorList>
            <person name="Sekiguchi Y."/>
            <person name="Tourlousse D.M."/>
        </authorList>
    </citation>
    <scope>NUCLEOTIDE SEQUENCE</scope>
    <source>
        <strain evidence="1">10succ1</strain>
    </source>
</reference>